<gene>
    <name evidence="2" type="ORF">HNR23_001070</name>
</gene>
<dbReference type="GO" id="GO:0003677">
    <property type="term" value="F:DNA binding"/>
    <property type="evidence" value="ECO:0007669"/>
    <property type="project" value="InterPro"/>
</dbReference>
<comment type="caution">
    <text evidence="2">The sequence shown here is derived from an EMBL/GenBank/DDBJ whole genome shotgun (WGS) entry which is preliminary data.</text>
</comment>
<keyword evidence="3" id="KW-1185">Reference proteome</keyword>
<dbReference type="SMART" id="SM00530">
    <property type="entry name" value="HTH_XRE"/>
    <property type="match status" value="1"/>
</dbReference>
<dbReference type="AlphaFoldDB" id="A0A7W9YF35"/>
<dbReference type="EMBL" id="JACHDS010000001">
    <property type="protein sequence ID" value="MBB6171010.1"/>
    <property type="molecule type" value="Genomic_DNA"/>
</dbReference>
<dbReference type="SUPFAM" id="SSF47413">
    <property type="entry name" value="lambda repressor-like DNA-binding domains"/>
    <property type="match status" value="1"/>
</dbReference>
<sequence>MITESPTLNSLRLGRWLRELRESAGLSPADVADGVGIHRTTVARLEKGKVRRVKRRDLTALLDLYDVHDEETRGEIFQLAEGARQRAWWDSYKKDLSETYSHFIGMEAGAERIRTWQPLIIPGLLQTADYVRATMSAPGFHLDTEAIEQRAQVRMARQRLLAPERSLDFWAILDEAALHREVGGKETMRAQLRHLAEMAERPNVTIQVVPYSAGMHPGTAGSFMIMEAPELEGSSAVYMETPIGDLYLQDNADVQRCRDIWEYLIASALGRRDSAGRIMAVAKDVNDD</sequence>
<dbReference type="CDD" id="cd00093">
    <property type="entry name" value="HTH_XRE"/>
    <property type="match status" value="1"/>
</dbReference>
<dbReference type="Proteomes" id="UP000546642">
    <property type="component" value="Unassembled WGS sequence"/>
</dbReference>
<dbReference type="PROSITE" id="PS50943">
    <property type="entry name" value="HTH_CROC1"/>
    <property type="match status" value="1"/>
</dbReference>
<dbReference type="InterPro" id="IPR010982">
    <property type="entry name" value="Lambda_DNA-bd_dom_sf"/>
</dbReference>
<dbReference type="RefSeq" id="WP_184074090.1">
    <property type="nucleotide sequence ID" value="NZ_JACHDS010000001.1"/>
</dbReference>
<accession>A0A7W9YF35</accession>
<dbReference type="Gene3D" id="1.10.260.40">
    <property type="entry name" value="lambda repressor-like DNA-binding domains"/>
    <property type="match status" value="1"/>
</dbReference>
<reference evidence="2 3" key="1">
    <citation type="submission" date="2020-08" db="EMBL/GenBank/DDBJ databases">
        <title>Sequencing the genomes of 1000 actinobacteria strains.</title>
        <authorList>
            <person name="Klenk H.-P."/>
        </authorList>
    </citation>
    <scope>NUCLEOTIDE SEQUENCE [LARGE SCALE GENOMIC DNA]</scope>
    <source>
        <strain evidence="2 3">DSM 46659</strain>
    </source>
</reference>
<name>A0A7W9YF35_9ACTN</name>
<organism evidence="2 3">
    <name type="scientific">Nocardiopsis mwathae</name>
    <dbReference type="NCBI Taxonomy" id="1472723"/>
    <lineage>
        <taxon>Bacteria</taxon>
        <taxon>Bacillati</taxon>
        <taxon>Actinomycetota</taxon>
        <taxon>Actinomycetes</taxon>
        <taxon>Streptosporangiales</taxon>
        <taxon>Nocardiopsidaceae</taxon>
        <taxon>Nocardiopsis</taxon>
    </lineage>
</organism>
<dbReference type="Pfam" id="PF13560">
    <property type="entry name" value="HTH_31"/>
    <property type="match status" value="1"/>
</dbReference>
<dbReference type="Pfam" id="PF19054">
    <property type="entry name" value="DUF5753"/>
    <property type="match status" value="1"/>
</dbReference>
<proteinExistence type="predicted"/>
<protein>
    <submittedName>
        <fullName evidence="2">Transcriptional regulator with XRE-family HTH domain</fullName>
    </submittedName>
</protein>
<feature type="domain" description="HTH cro/C1-type" evidence="1">
    <location>
        <begin position="17"/>
        <end position="72"/>
    </location>
</feature>
<evidence type="ECO:0000259" key="1">
    <source>
        <dbReference type="PROSITE" id="PS50943"/>
    </source>
</evidence>
<dbReference type="InterPro" id="IPR001387">
    <property type="entry name" value="Cro/C1-type_HTH"/>
</dbReference>
<evidence type="ECO:0000313" key="2">
    <source>
        <dbReference type="EMBL" id="MBB6171010.1"/>
    </source>
</evidence>
<evidence type="ECO:0000313" key="3">
    <source>
        <dbReference type="Proteomes" id="UP000546642"/>
    </source>
</evidence>
<dbReference type="InterPro" id="IPR043917">
    <property type="entry name" value="DUF5753"/>
</dbReference>